<gene>
    <name evidence="1" type="primary">CEBPB</name>
    <name evidence="1" type="ORF">L345_12704</name>
</gene>
<comment type="caution">
    <text evidence="1">The sequence shown here is derived from an EMBL/GenBank/DDBJ whole genome shotgun (WGS) entry which is preliminary data.</text>
</comment>
<evidence type="ECO:0000313" key="1">
    <source>
        <dbReference type="EMBL" id="ETE61543.1"/>
    </source>
</evidence>
<evidence type="ECO:0000313" key="2">
    <source>
        <dbReference type="Proteomes" id="UP000018936"/>
    </source>
</evidence>
<proteinExistence type="predicted"/>
<protein>
    <submittedName>
        <fullName evidence="1">CCAAT/enhancer-binding protein beta</fullName>
    </submittedName>
</protein>
<organism evidence="1 2">
    <name type="scientific">Ophiophagus hannah</name>
    <name type="common">King cobra</name>
    <name type="synonym">Naja hannah</name>
    <dbReference type="NCBI Taxonomy" id="8665"/>
    <lineage>
        <taxon>Eukaryota</taxon>
        <taxon>Metazoa</taxon>
        <taxon>Chordata</taxon>
        <taxon>Craniata</taxon>
        <taxon>Vertebrata</taxon>
        <taxon>Euteleostomi</taxon>
        <taxon>Lepidosauria</taxon>
        <taxon>Squamata</taxon>
        <taxon>Bifurcata</taxon>
        <taxon>Unidentata</taxon>
        <taxon>Episquamata</taxon>
        <taxon>Toxicofera</taxon>
        <taxon>Serpentes</taxon>
        <taxon>Colubroidea</taxon>
        <taxon>Elapidae</taxon>
        <taxon>Elapinae</taxon>
        <taxon>Ophiophagus</taxon>
    </lineage>
</organism>
<sequence>MVRRNQQQECSTGSCSPLPPPLLRFRTGVSGAGKGRQRGIAGVSSALEGGSPVAEVPLRPRRSPPFAFMQRLVAWDQACHPLQPAAFKSMEAANFYYEADSGGNFEPVCSSGGSSGQDFLSDLFSEQDYKGGGKKHPDYAYISLSRHSHHSGVGQNHKAGPLLGCFPPQMVETKVEP</sequence>
<feature type="non-terminal residue" evidence="1">
    <location>
        <position position="177"/>
    </location>
</feature>
<accession>V8NIT2</accession>
<dbReference type="OrthoDB" id="10032067at2759"/>
<dbReference type="EMBL" id="AZIM01003832">
    <property type="protein sequence ID" value="ETE61543.1"/>
    <property type="molecule type" value="Genomic_DNA"/>
</dbReference>
<dbReference type="Proteomes" id="UP000018936">
    <property type="component" value="Unassembled WGS sequence"/>
</dbReference>
<feature type="non-terminal residue" evidence="1">
    <location>
        <position position="1"/>
    </location>
</feature>
<name>V8NIT2_OPHHA</name>
<reference evidence="1 2" key="1">
    <citation type="journal article" date="2013" name="Proc. Natl. Acad. Sci. U.S.A.">
        <title>The king cobra genome reveals dynamic gene evolution and adaptation in the snake venom system.</title>
        <authorList>
            <person name="Vonk F.J."/>
            <person name="Casewell N.R."/>
            <person name="Henkel C.V."/>
            <person name="Heimberg A.M."/>
            <person name="Jansen H.J."/>
            <person name="McCleary R.J."/>
            <person name="Kerkkamp H.M."/>
            <person name="Vos R.A."/>
            <person name="Guerreiro I."/>
            <person name="Calvete J.J."/>
            <person name="Wuster W."/>
            <person name="Woods A.E."/>
            <person name="Logan J.M."/>
            <person name="Harrison R.A."/>
            <person name="Castoe T.A."/>
            <person name="de Koning A.P."/>
            <person name="Pollock D.D."/>
            <person name="Yandell M."/>
            <person name="Calderon D."/>
            <person name="Renjifo C."/>
            <person name="Currier R.B."/>
            <person name="Salgado D."/>
            <person name="Pla D."/>
            <person name="Sanz L."/>
            <person name="Hyder A.S."/>
            <person name="Ribeiro J.M."/>
            <person name="Arntzen J.W."/>
            <person name="van den Thillart G.E."/>
            <person name="Boetzer M."/>
            <person name="Pirovano W."/>
            <person name="Dirks R.P."/>
            <person name="Spaink H.P."/>
            <person name="Duboule D."/>
            <person name="McGlinn E."/>
            <person name="Kini R.M."/>
            <person name="Richardson M.K."/>
        </authorList>
    </citation>
    <scope>NUCLEOTIDE SEQUENCE</scope>
    <source>
        <tissue evidence="1">Blood</tissue>
    </source>
</reference>
<dbReference type="AlphaFoldDB" id="V8NIT2"/>
<keyword evidence="2" id="KW-1185">Reference proteome</keyword>